<protein>
    <recommendedName>
        <fullName evidence="3">Flagellin</fullName>
    </recommendedName>
</protein>
<evidence type="ECO:0000259" key="5">
    <source>
        <dbReference type="Pfam" id="PF00700"/>
    </source>
</evidence>
<dbReference type="Gene3D" id="1.20.1330.10">
    <property type="entry name" value="f41 fragment of flagellin, N-terminal domain"/>
    <property type="match status" value="2"/>
</dbReference>
<dbReference type="RefSeq" id="WP_097804928.1">
    <property type="nucleotide sequence ID" value="NZ_FXYH01000008.1"/>
</dbReference>
<organism evidence="6 7">
    <name type="scientific">Pelagimonas varians</name>
    <dbReference type="NCBI Taxonomy" id="696760"/>
    <lineage>
        <taxon>Bacteria</taxon>
        <taxon>Pseudomonadati</taxon>
        <taxon>Pseudomonadota</taxon>
        <taxon>Alphaproteobacteria</taxon>
        <taxon>Rhodobacterales</taxon>
        <taxon>Roseobacteraceae</taxon>
        <taxon>Pelagimonas</taxon>
    </lineage>
</organism>
<reference evidence="6 7" key="1">
    <citation type="submission" date="2017-05" db="EMBL/GenBank/DDBJ databases">
        <authorList>
            <person name="Song R."/>
            <person name="Chenine A.L."/>
            <person name="Ruprecht R.M."/>
        </authorList>
    </citation>
    <scope>NUCLEOTIDE SEQUENCE [LARGE SCALE GENOMIC DNA]</scope>
    <source>
        <strain evidence="6 7">CECT 8663</strain>
    </source>
</reference>
<comment type="similarity">
    <text evidence="1 3">Belongs to the bacterial flagellin family.</text>
</comment>
<dbReference type="Proteomes" id="UP000220836">
    <property type="component" value="Unassembled WGS sequence"/>
</dbReference>
<dbReference type="GO" id="GO:0005198">
    <property type="term" value="F:structural molecule activity"/>
    <property type="evidence" value="ECO:0007669"/>
    <property type="project" value="UniProtKB-UniRule"/>
</dbReference>
<name>A0A238KKI0_9RHOB</name>
<dbReference type="InterPro" id="IPR046358">
    <property type="entry name" value="Flagellin_C"/>
</dbReference>
<keyword evidence="2 3" id="KW-0975">Bacterial flagellum</keyword>
<keyword evidence="6" id="KW-0282">Flagellum</keyword>
<keyword evidence="3" id="KW-0964">Secreted</keyword>
<dbReference type="OrthoDB" id="8328560at2"/>
<dbReference type="InterPro" id="IPR001492">
    <property type="entry name" value="Flagellin"/>
</dbReference>
<evidence type="ECO:0000256" key="1">
    <source>
        <dbReference type="ARBA" id="ARBA00005709"/>
    </source>
</evidence>
<evidence type="ECO:0000313" key="6">
    <source>
        <dbReference type="EMBL" id="SMX42622.1"/>
    </source>
</evidence>
<keyword evidence="6" id="KW-0969">Cilium</keyword>
<feature type="domain" description="Flagellin C-terminal" evidence="5">
    <location>
        <begin position="356"/>
        <end position="438"/>
    </location>
</feature>
<evidence type="ECO:0000256" key="2">
    <source>
        <dbReference type="ARBA" id="ARBA00023143"/>
    </source>
</evidence>
<dbReference type="EMBL" id="FXYH01000008">
    <property type="protein sequence ID" value="SMX42622.1"/>
    <property type="molecule type" value="Genomic_DNA"/>
</dbReference>
<dbReference type="Pfam" id="PF00700">
    <property type="entry name" value="Flagellin_C"/>
    <property type="match status" value="1"/>
</dbReference>
<keyword evidence="6" id="KW-0966">Cell projection</keyword>
<dbReference type="GO" id="GO:0009288">
    <property type="term" value="C:bacterial-type flagellum"/>
    <property type="evidence" value="ECO:0007669"/>
    <property type="project" value="UniProtKB-SubCell"/>
</dbReference>
<dbReference type="PANTHER" id="PTHR42792">
    <property type="entry name" value="FLAGELLIN"/>
    <property type="match status" value="1"/>
</dbReference>
<dbReference type="Pfam" id="PF00669">
    <property type="entry name" value="Flagellin_N"/>
    <property type="match status" value="1"/>
</dbReference>
<dbReference type="SUPFAM" id="SSF64518">
    <property type="entry name" value="Phase 1 flagellin"/>
    <property type="match status" value="1"/>
</dbReference>
<sequence length="439" mass="44145">MSSILTNNGAMVALQTLKSINSSMADTQSKISTGKSVANAKDNSAVWAISKVMEADVKGFAGISDSLNLGQSTVAVARQASETVTDLLTDIKGKIVAAQEENVDREKIQTDITALRDQIGAVVGAAQFNGLNLLANTDTTAGSGSINVLASLDRSADGVTASDISVSKQDLGTGASAINYAATAVTAATDDIAVDGVATQVAHAVAGSTTSAADTTTVAFGTAAGDSVTAGSGFQVMISADGGNLDTLLDTSDGDLQYVARDGDTMADVASALADKFNSYIESSTDEGSLGRSISASASGNTITISGATNGAATDVFTVNAEQFAAASTTIGGGLEDLAGIDVTSQTGADSALADIENLIQTSVDAAANFGSVQGRIETQADFISGLSDALKSGIGSLVDADMEETSARLQALQVQQQLGVQALSIANQAPQQLLSLFR</sequence>
<accession>A0A238KKI0</accession>
<dbReference type="InterPro" id="IPR001029">
    <property type="entry name" value="Flagellin_N"/>
</dbReference>
<evidence type="ECO:0000256" key="3">
    <source>
        <dbReference type="RuleBase" id="RU362073"/>
    </source>
</evidence>
<proteinExistence type="inferred from homology"/>
<gene>
    <name evidence="6" type="primary">fliC_3</name>
    <name evidence="6" type="ORF">PEV8663_02432</name>
</gene>
<evidence type="ECO:0000259" key="4">
    <source>
        <dbReference type="Pfam" id="PF00669"/>
    </source>
</evidence>
<comment type="subcellular location">
    <subcellularLocation>
        <location evidence="3">Secreted</location>
    </subcellularLocation>
    <subcellularLocation>
        <location evidence="3">Bacterial flagellum</location>
    </subcellularLocation>
</comment>
<feature type="domain" description="Flagellin N-terminal" evidence="4">
    <location>
        <begin position="4"/>
        <end position="139"/>
    </location>
</feature>
<keyword evidence="7" id="KW-1185">Reference proteome</keyword>
<dbReference type="GO" id="GO:0005576">
    <property type="term" value="C:extracellular region"/>
    <property type="evidence" value="ECO:0007669"/>
    <property type="project" value="UniProtKB-SubCell"/>
</dbReference>
<dbReference type="PANTHER" id="PTHR42792:SF2">
    <property type="entry name" value="FLAGELLIN"/>
    <property type="match status" value="1"/>
</dbReference>
<comment type="function">
    <text evidence="3">Flagellin is the subunit protein which polymerizes to form the filaments of bacterial flagella.</text>
</comment>
<evidence type="ECO:0000313" key="7">
    <source>
        <dbReference type="Proteomes" id="UP000220836"/>
    </source>
</evidence>
<dbReference type="AlphaFoldDB" id="A0A238KKI0"/>